<dbReference type="EMBL" id="UINC01005873">
    <property type="protein sequence ID" value="SVA24095.1"/>
    <property type="molecule type" value="Genomic_DNA"/>
</dbReference>
<proteinExistence type="predicted"/>
<name>A0A381U771_9ZZZZ</name>
<evidence type="ECO:0000313" key="1">
    <source>
        <dbReference type="EMBL" id="SVA24095.1"/>
    </source>
</evidence>
<dbReference type="AlphaFoldDB" id="A0A381U771"/>
<sequence length="71" mass="8032">MIRSITGGVKESAANMSGKKYCWYLHSTPFRLRCNSYLLADDFLESLASRTMDSVTLFVCGRRADKVHQVV</sequence>
<reference evidence="1" key="1">
    <citation type="submission" date="2018-05" db="EMBL/GenBank/DDBJ databases">
        <authorList>
            <person name="Lanie J.A."/>
            <person name="Ng W.-L."/>
            <person name="Kazmierczak K.M."/>
            <person name="Andrzejewski T.M."/>
            <person name="Davidsen T.M."/>
            <person name="Wayne K.J."/>
            <person name="Tettelin H."/>
            <person name="Glass J.I."/>
            <person name="Rusch D."/>
            <person name="Podicherti R."/>
            <person name="Tsui H.-C.T."/>
            <person name="Winkler M.E."/>
        </authorList>
    </citation>
    <scope>NUCLEOTIDE SEQUENCE</scope>
</reference>
<organism evidence="1">
    <name type="scientific">marine metagenome</name>
    <dbReference type="NCBI Taxonomy" id="408172"/>
    <lineage>
        <taxon>unclassified sequences</taxon>
        <taxon>metagenomes</taxon>
        <taxon>ecological metagenomes</taxon>
    </lineage>
</organism>
<gene>
    <name evidence="1" type="ORF">METZ01_LOCUS76949</name>
</gene>
<accession>A0A381U771</accession>
<protein>
    <submittedName>
        <fullName evidence="1">Uncharacterized protein</fullName>
    </submittedName>
</protein>